<accession>A0A0G9H6H0</accession>
<name>A0A0G9H6H0_9GAMM</name>
<gene>
    <name evidence="1" type="ORF">Y882_02645</name>
</gene>
<organism evidence="1 2">
    <name type="scientific">Dyella japonica DSM 16301</name>
    <dbReference type="NCBI Taxonomy" id="1440762"/>
    <lineage>
        <taxon>Bacteria</taxon>
        <taxon>Pseudomonadati</taxon>
        <taxon>Pseudomonadota</taxon>
        <taxon>Gammaproteobacteria</taxon>
        <taxon>Lysobacterales</taxon>
        <taxon>Rhodanobacteraceae</taxon>
        <taxon>Dyella</taxon>
    </lineage>
</organism>
<sequence>MPAPPPPAECTGAGITLFAPELSTLPDDWAAMDSDSQVRELLILKQDDTQQYQLLRAQALRCAH</sequence>
<evidence type="ECO:0000313" key="2">
    <source>
        <dbReference type="Proteomes" id="UP000035481"/>
    </source>
</evidence>
<dbReference type="Proteomes" id="UP000035481">
    <property type="component" value="Unassembled WGS sequence"/>
</dbReference>
<reference evidence="1 2" key="1">
    <citation type="journal article" date="2015" name="Antonie Van Leeuwenhoek">
        <title>A phylogenomic and molecular marker based taxonomic framework for the order Xanthomonadales: proposal to transfer the families Algiphilaceae and Solimonadaceae to the order Nevskiales ord. nov. and to create a new family within the order Xanthomonadales, the family Rhodanobacteraceae fam. nov., containing the genus Rhodanobacter and its closest relatives.</title>
        <authorList>
            <person name="Naushad S."/>
            <person name="Adeolu M."/>
            <person name="Wong S."/>
            <person name="Sohail M."/>
            <person name="Schellhorn H.E."/>
            <person name="Gupta R.S."/>
        </authorList>
    </citation>
    <scope>NUCLEOTIDE SEQUENCE [LARGE SCALE GENOMIC DNA]</scope>
    <source>
        <strain evidence="1 2">DSM 16301</strain>
    </source>
</reference>
<dbReference type="PATRIC" id="fig|1440762.4.peg.3310"/>
<dbReference type="RefSeq" id="WP_046970321.1">
    <property type="nucleotide sequence ID" value="NZ_JPLA01000006.1"/>
</dbReference>
<evidence type="ECO:0000313" key="1">
    <source>
        <dbReference type="EMBL" id="KLD65435.1"/>
    </source>
</evidence>
<comment type="caution">
    <text evidence="1">The sequence shown here is derived from an EMBL/GenBank/DDBJ whole genome shotgun (WGS) entry which is preliminary data.</text>
</comment>
<proteinExistence type="predicted"/>
<dbReference type="AlphaFoldDB" id="A0A0G9H6H0"/>
<dbReference type="EMBL" id="JPLA01000006">
    <property type="protein sequence ID" value="KLD65435.1"/>
    <property type="molecule type" value="Genomic_DNA"/>
</dbReference>
<dbReference type="STRING" id="1440762.Y882_02645"/>
<protein>
    <submittedName>
        <fullName evidence="1">Uncharacterized protein</fullName>
    </submittedName>
</protein>